<dbReference type="Pfam" id="PF13655">
    <property type="entry name" value="RVT_N"/>
    <property type="match status" value="1"/>
</dbReference>
<gene>
    <name evidence="2" type="ORF">H1P_2700007</name>
</gene>
<dbReference type="AlphaFoldDB" id="A0A563VT54"/>
<evidence type="ECO:0000259" key="1">
    <source>
        <dbReference type="Pfam" id="PF13655"/>
    </source>
</evidence>
<protein>
    <recommendedName>
        <fullName evidence="1">Reverse transcriptase N-terminal domain-containing protein</fullName>
    </recommendedName>
</protein>
<keyword evidence="3" id="KW-1185">Reference proteome</keyword>
<sequence length="105" mass="12510">MTHTTYSDDWEHSDWKKFQKTVFRLQRRIFKAVRVGDKAKARRLQKLIFTSHAARMLAIRQVTQLNTGKKTAGIDGKKSLTFKERFKLEKALRKHTKDWKHQGLR</sequence>
<organism evidence="2 3">
    <name type="scientific">Hyella patelloides LEGE 07179</name>
    <dbReference type="NCBI Taxonomy" id="945734"/>
    <lineage>
        <taxon>Bacteria</taxon>
        <taxon>Bacillati</taxon>
        <taxon>Cyanobacteriota</taxon>
        <taxon>Cyanophyceae</taxon>
        <taxon>Pleurocapsales</taxon>
        <taxon>Hyellaceae</taxon>
        <taxon>Hyella</taxon>
    </lineage>
</organism>
<evidence type="ECO:0000313" key="2">
    <source>
        <dbReference type="EMBL" id="VEP14564.1"/>
    </source>
</evidence>
<feature type="domain" description="Reverse transcriptase N-terminal" evidence="1">
    <location>
        <begin position="10"/>
        <end position="92"/>
    </location>
</feature>
<dbReference type="EMBL" id="CAACVJ010000191">
    <property type="protein sequence ID" value="VEP14564.1"/>
    <property type="molecule type" value="Genomic_DNA"/>
</dbReference>
<dbReference type="Proteomes" id="UP000320055">
    <property type="component" value="Unassembled WGS sequence"/>
</dbReference>
<name>A0A563VT54_9CYAN</name>
<proteinExistence type="predicted"/>
<dbReference type="RefSeq" id="WP_222427249.1">
    <property type="nucleotide sequence ID" value="NZ_LR214013.1"/>
</dbReference>
<accession>A0A563VT54</accession>
<dbReference type="InterPro" id="IPR025960">
    <property type="entry name" value="RVT_N"/>
</dbReference>
<reference evidence="2 3" key="1">
    <citation type="submission" date="2019-01" db="EMBL/GenBank/DDBJ databases">
        <authorList>
            <person name="Brito A."/>
        </authorList>
    </citation>
    <scope>NUCLEOTIDE SEQUENCE [LARGE SCALE GENOMIC DNA]</scope>
    <source>
        <strain evidence="2">1</strain>
    </source>
</reference>
<evidence type="ECO:0000313" key="3">
    <source>
        <dbReference type="Proteomes" id="UP000320055"/>
    </source>
</evidence>